<feature type="region of interest" description="Disordered" evidence="1">
    <location>
        <begin position="1"/>
        <end position="30"/>
    </location>
</feature>
<evidence type="ECO:0000313" key="2">
    <source>
        <dbReference type="EMBL" id="KKL85639.1"/>
    </source>
</evidence>
<evidence type="ECO:0000256" key="1">
    <source>
        <dbReference type="SAM" id="MobiDB-lite"/>
    </source>
</evidence>
<feature type="non-terminal residue" evidence="2">
    <location>
        <position position="1"/>
    </location>
</feature>
<dbReference type="AlphaFoldDB" id="A0A0F9FGV9"/>
<sequence>NSNRKVKSMAKKDQNSVSVTMREKKRTSGAVQYVELDESGDPIPNPTAGKFGGIYVRKTLFGNEPIPNEITVSASW</sequence>
<proteinExistence type="predicted"/>
<gene>
    <name evidence="2" type="ORF">LCGC14_1952790</name>
</gene>
<reference evidence="2" key="1">
    <citation type="journal article" date="2015" name="Nature">
        <title>Complex archaea that bridge the gap between prokaryotes and eukaryotes.</title>
        <authorList>
            <person name="Spang A."/>
            <person name="Saw J.H."/>
            <person name="Jorgensen S.L."/>
            <person name="Zaremba-Niedzwiedzka K."/>
            <person name="Martijn J."/>
            <person name="Lind A.E."/>
            <person name="van Eijk R."/>
            <person name="Schleper C."/>
            <person name="Guy L."/>
            <person name="Ettema T.J."/>
        </authorList>
    </citation>
    <scope>NUCLEOTIDE SEQUENCE</scope>
</reference>
<accession>A0A0F9FGV9</accession>
<dbReference type="EMBL" id="LAZR01021350">
    <property type="protein sequence ID" value="KKL85639.1"/>
    <property type="molecule type" value="Genomic_DNA"/>
</dbReference>
<protein>
    <submittedName>
        <fullName evidence="2">Uncharacterized protein</fullName>
    </submittedName>
</protein>
<comment type="caution">
    <text evidence="2">The sequence shown here is derived from an EMBL/GenBank/DDBJ whole genome shotgun (WGS) entry which is preliminary data.</text>
</comment>
<name>A0A0F9FGV9_9ZZZZ</name>
<organism evidence="2">
    <name type="scientific">marine sediment metagenome</name>
    <dbReference type="NCBI Taxonomy" id="412755"/>
    <lineage>
        <taxon>unclassified sequences</taxon>
        <taxon>metagenomes</taxon>
        <taxon>ecological metagenomes</taxon>
    </lineage>
</organism>